<evidence type="ECO:0000256" key="7">
    <source>
        <dbReference type="SAM" id="MobiDB-lite"/>
    </source>
</evidence>
<sequence>MVKATFSVSWLARSSRDGSTESKREPETIRMYIPCAPPPRAPSLLSPGPESSAETFPVGSRSSAAEFTGSHRGSRDDCCGDGSECGGSDCSGREEAEGTPGSQRGAPRRARTAFTAQQIHRLEKRFKRQTYLGGSERVRLAASLHLSETQVKTWFQNRRMKLKRQLQDLSSASYNPVLLSRLMPTGDAPLCSFVGQSLNGLSNFQSAVVNANANLRLPQAAYQPYSLLPFREQYSFLDQGTLSHESHNYPLLLNTSADHLWTVHQLMATLR</sequence>
<evidence type="ECO:0000313" key="9">
    <source>
        <dbReference type="Ensembl" id="ENSCMIP00000042783.1"/>
    </source>
</evidence>
<reference evidence="10" key="2">
    <citation type="journal article" date="2007" name="PLoS Biol.">
        <title>Survey sequencing and comparative analysis of the elephant shark (Callorhinchus milii) genome.</title>
        <authorList>
            <person name="Venkatesh B."/>
            <person name="Kirkness E.F."/>
            <person name="Loh Y.H."/>
            <person name="Halpern A.L."/>
            <person name="Lee A.P."/>
            <person name="Johnson J."/>
            <person name="Dandona N."/>
            <person name="Viswanathan L.D."/>
            <person name="Tay A."/>
            <person name="Venter J.C."/>
            <person name="Strausberg R.L."/>
            <person name="Brenner S."/>
        </authorList>
    </citation>
    <scope>NUCLEOTIDE SEQUENCE [LARGE SCALE GENOMIC DNA]</scope>
</reference>
<dbReference type="PANTHER" id="PTHR24333">
    <property type="entry name" value="HOMEO BOX HB9 LIKE A-RELATED"/>
    <property type="match status" value="1"/>
</dbReference>
<dbReference type="SUPFAM" id="SSF46689">
    <property type="entry name" value="Homeodomain-like"/>
    <property type="match status" value="1"/>
</dbReference>
<accession>A0A4W3JX53</accession>
<comment type="subcellular location">
    <subcellularLocation>
        <location evidence="1 5 6">Nucleus</location>
    </subcellularLocation>
</comment>
<dbReference type="GeneTree" id="ENSGT00940000165097"/>
<evidence type="ECO:0000256" key="3">
    <source>
        <dbReference type="ARBA" id="ARBA00023155"/>
    </source>
</evidence>
<dbReference type="PANTHER" id="PTHR24333:SF5">
    <property type="entry name" value="VENT HOMEOBOX"/>
    <property type="match status" value="1"/>
</dbReference>
<dbReference type="PROSITE" id="PS00027">
    <property type="entry name" value="HOMEOBOX_1"/>
    <property type="match status" value="1"/>
</dbReference>
<dbReference type="CDD" id="cd00086">
    <property type="entry name" value="homeodomain"/>
    <property type="match status" value="1"/>
</dbReference>
<feature type="domain" description="Homeobox" evidence="8">
    <location>
        <begin position="105"/>
        <end position="165"/>
    </location>
</feature>
<proteinExistence type="predicted"/>
<evidence type="ECO:0000259" key="8">
    <source>
        <dbReference type="PROSITE" id="PS50071"/>
    </source>
</evidence>
<evidence type="ECO:0000256" key="2">
    <source>
        <dbReference type="ARBA" id="ARBA00023125"/>
    </source>
</evidence>
<name>A0A4W3JX53_CALMI</name>
<gene>
    <name evidence="9" type="primary">LOC103182585</name>
</gene>
<evidence type="ECO:0000313" key="10">
    <source>
        <dbReference type="Proteomes" id="UP000314986"/>
    </source>
</evidence>
<dbReference type="InterPro" id="IPR009057">
    <property type="entry name" value="Homeodomain-like_sf"/>
</dbReference>
<evidence type="ECO:0000256" key="5">
    <source>
        <dbReference type="PROSITE-ProRule" id="PRU00108"/>
    </source>
</evidence>
<reference evidence="10" key="3">
    <citation type="journal article" date="2014" name="Nature">
        <title>Elephant shark genome provides unique insights into gnathostome evolution.</title>
        <authorList>
            <consortium name="International Elephant Shark Genome Sequencing Consortium"/>
            <person name="Venkatesh B."/>
            <person name="Lee A.P."/>
            <person name="Ravi V."/>
            <person name="Maurya A.K."/>
            <person name="Lian M.M."/>
            <person name="Swann J.B."/>
            <person name="Ohta Y."/>
            <person name="Flajnik M.F."/>
            <person name="Sutoh Y."/>
            <person name="Kasahara M."/>
            <person name="Hoon S."/>
            <person name="Gangu V."/>
            <person name="Roy S.W."/>
            <person name="Irimia M."/>
            <person name="Korzh V."/>
            <person name="Kondrychyn I."/>
            <person name="Lim Z.W."/>
            <person name="Tay B.H."/>
            <person name="Tohari S."/>
            <person name="Kong K.W."/>
            <person name="Ho S."/>
            <person name="Lorente-Galdos B."/>
            <person name="Quilez J."/>
            <person name="Marques-Bonet T."/>
            <person name="Raney B.J."/>
            <person name="Ingham P.W."/>
            <person name="Tay A."/>
            <person name="Hillier L.W."/>
            <person name="Minx P."/>
            <person name="Boehm T."/>
            <person name="Wilson R.K."/>
            <person name="Brenner S."/>
            <person name="Warren W.C."/>
        </authorList>
    </citation>
    <scope>NUCLEOTIDE SEQUENCE [LARGE SCALE GENOMIC DNA]</scope>
</reference>
<reference evidence="9" key="4">
    <citation type="submission" date="2025-08" db="UniProtKB">
        <authorList>
            <consortium name="Ensembl"/>
        </authorList>
    </citation>
    <scope>IDENTIFICATION</scope>
</reference>
<evidence type="ECO:0000256" key="6">
    <source>
        <dbReference type="RuleBase" id="RU000682"/>
    </source>
</evidence>
<dbReference type="InterPro" id="IPR017970">
    <property type="entry name" value="Homeobox_CS"/>
</dbReference>
<dbReference type="GO" id="GO:0003677">
    <property type="term" value="F:DNA binding"/>
    <property type="evidence" value="ECO:0007669"/>
    <property type="project" value="UniProtKB-UniRule"/>
</dbReference>
<feature type="compositionally biased region" description="Basic and acidic residues" evidence="7">
    <location>
        <begin position="14"/>
        <end position="28"/>
    </location>
</feature>
<organism evidence="9 10">
    <name type="scientific">Callorhinchus milii</name>
    <name type="common">Ghost shark</name>
    <dbReference type="NCBI Taxonomy" id="7868"/>
    <lineage>
        <taxon>Eukaryota</taxon>
        <taxon>Metazoa</taxon>
        <taxon>Chordata</taxon>
        <taxon>Craniata</taxon>
        <taxon>Vertebrata</taxon>
        <taxon>Chondrichthyes</taxon>
        <taxon>Holocephali</taxon>
        <taxon>Chimaeriformes</taxon>
        <taxon>Callorhinchidae</taxon>
        <taxon>Callorhinchus</taxon>
    </lineage>
</organism>
<feature type="compositionally biased region" description="Low complexity" evidence="7">
    <location>
        <begin position="80"/>
        <end position="90"/>
    </location>
</feature>
<keyword evidence="4 5" id="KW-0539">Nucleus</keyword>
<dbReference type="InterPro" id="IPR050848">
    <property type="entry name" value="Homeobox_TF"/>
</dbReference>
<feature type="DNA-binding region" description="Homeobox" evidence="5">
    <location>
        <begin position="107"/>
        <end position="166"/>
    </location>
</feature>
<dbReference type="Ensembl" id="ENSCMIT00000043403.1">
    <property type="protein sequence ID" value="ENSCMIP00000042783.1"/>
    <property type="gene ID" value="ENSCMIG00000017790.1"/>
</dbReference>
<dbReference type="InParanoid" id="A0A4W3JX53"/>
<dbReference type="PROSITE" id="PS50071">
    <property type="entry name" value="HOMEOBOX_2"/>
    <property type="match status" value="1"/>
</dbReference>
<keyword evidence="10" id="KW-1185">Reference proteome</keyword>
<dbReference type="InterPro" id="IPR001356">
    <property type="entry name" value="HD"/>
</dbReference>
<feature type="region of interest" description="Disordered" evidence="7">
    <location>
        <begin position="1"/>
        <end position="113"/>
    </location>
</feature>
<dbReference type="Pfam" id="PF00046">
    <property type="entry name" value="Homeodomain"/>
    <property type="match status" value="1"/>
</dbReference>
<dbReference type="AlphaFoldDB" id="A0A4W3JX53"/>
<evidence type="ECO:0000256" key="4">
    <source>
        <dbReference type="ARBA" id="ARBA00023242"/>
    </source>
</evidence>
<reference evidence="10" key="1">
    <citation type="journal article" date="2006" name="Science">
        <title>Ancient noncoding elements conserved in the human genome.</title>
        <authorList>
            <person name="Venkatesh B."/>
            <person name="Kirkness E.F."/>
            <person name="Loh Y.H."/>
            <person name="Halpern A.L."/>
            <person name="Lee A.P."/>
            <person name="Johnson J."/>
            <person name="Dandona N."/>
            <person name="Viswanathan L.D."/>
            <person name="Tay A."/>
            <person name="Venter J.C."/>
            <person name="Strausberg R.L."/>
            <person name="Brenner S."/>
        </authorList>
    </citation>
    <scope>NUCLEOTIDE SEQUENCE [LARGE SCALE GENOMIC DNA]</scope>
</reference>
<dbReference type="SMART" id="SM00389">
    <property type="entry name" value="HOX"/>
    <property type="match status" value="1"/>
</dbReference>
<dbReference type="Proteomes" id="UP000314986">
    <property type="component" value="Unassembled WGS sequence"/>
</dbReference>
<reference evidence="9" key="5">
    <citation type="submission" date="2025-09" db="UniProtKB">
        <authorList>
            <consortium name="Ensembl"/>
        </authorList>
    </citation>
    <scope>IDENTIFICATION</scope>
</reference>
<keyword evidence="2 5" id="KW-0238">DNA-binding</keyword>
<keyword evidence="3 5" id="KW-0371">Homeobox</keyword>
<dbReference type="Gene3D" id="1.10.10.60">
    <property type="entry name" value="Homeodomain-like"/>
    <property type="match status" value="1"/>
</dbReference>
<protein>
    <submittedName>
        <fullName evidence="9">Homeobox protein vent1-like</fullName>
    </submittedName>
</protein>
<dbReference type="GO" id="GO:0005634">
    <property type="term" value="C:nucleus"/>
    <property type="evidence" value="ECO:0007669"/>
    <property type="project" value="UniProtKB-SubCell"/>
</dbReference>
<dbReference type="GO" id="GO:0000981">
    <property type="term" value="F:DNA-binding transcription factor activity, RNA polymerase II-specific"/>
    <property type="evidence" value="ECO:0007669"/>
    <property type="project" value="InterPro"/>
</dbReference>
<evidence type="ECO:0000256" key="1">
    <source>
        <dbReference type="ARBA" id="ARBA00004123"/>
    </source>
</evidence>